<dbReference type="VEuPathDB" id="FungiDB:SeMB42_g06104"/>
<accession>A0A507CLF9</accession>
<dbReference type="AlphaFoldDB" id="A0A507CLF9"/>
<dbReference type="PANTHER" id="PTHR24173:SF74">
    <property type="entry name" value="ANKYRIN REPEAT DOMAIN-CONTAINING PROTEIN 16"/>
    <property type="match status" value="1"/>
</dbReference>
<dbReference type="SUPFAM" id="SSF48403">
    <property type="entry name" value="Ankyrin repeat"/>
    <property type="match status" value="1"/>
</dbReference>
<proteinExistence type="predicted"/>
<evidence type="ECO:0000256" key="1">
    <source>
        <dbReference type="ARBA" id="ARBA00022737"/>
    </source>
</evidence>
<feature type="region of interest" description="Disordered" evidence="3">
    <location>
        <begin position="235"/>
        <end position="267"/>
    </location>
</feature>
<evidence type="ECO:0000256" key="2">
    <source>
        <dbReference type="ARBA" id="ARBA00023043"/>
    </source>
</evidence>
<dbReference type="OrthoDB" id="448455at2759"/>
<keyword evidence="1" id="KW-0677">Repeat</keyword>
<name>A0A507CLF9_9FUNG</name>
<dbReference type="PANTHER" id="PTHR24173">
    <property type="entry name" value="ANKYRIN REPEAT CONTAINING"/>
    <property type="match status" value="1"/>
</dbReference>
<dbReference type="InterPro" id="IPR036770">
    <property type="entry name" value="Ankyrin_rpt-contain_sf"/>
</dbReference>
<feature type="compositionally biased region" description="Basic and acidic residues" evidence="3">
    <location>
        <begin position="243"/>
        <end position="267"/>
    </location>
</feature>
<protein>
    <submittedName>
        <fullName evidence="4">Uncharacterized protein</fullName>
    </submittedName>
</protein>
<reference evidence="4 5" key="1">
    <citation type="journal article" date="2019" name="Sci. Rep.">
        <title>Comparative genomics of chytrid fungi reveal insights into the obligate biotrophic and pathogenic lifestyle of Synchytrium endobioticum.</title>
        <authorList>
            <person name="van de Vossenberg B.T.L.H."/>
            <person name="Warris S."/>
            <person name="Nguyen H.D.T."/>
            <person name="van Gent-Pelzer M.P.E."/>
            <person name="Joly D.L."/>
            <person name="van de Geest H.C."/>
            <person name="Bonants P.J.M."/>
            <person name="Smith D.S."/>
            <person name="Levesque C.A."/>
            <person name="van der Lee T.A.J."/>
        </authorList>
    </citation>
    <scope>NUCLEOTIDE SEQUENCE [LARGE SCALE GENOMIC DNA]</scope>
    <source>
        <strain evidence="4 5">LEV6574</strain>
    </source>
</reference>
<dbReference type="EMBL" id="QEAM01000546">
    <property type="protein sequence ID" value="TPX38903.1"/>
    <property type="molecule type" value="Genomic_DNA"/>
</dbReference>
<dbReference type="Pfam" id="PF12796">
    <property type="entry name" value="Ank_2"/>
    <property type="match status" value="1"/>
</dbReference>
<dbReference type="InterPro" id="IPR002110">
    <property type="entry name" value="Ankyrin_rpt"/>
</dbReference>
<evidence type="ECO:0000313" key="4">
    <source>
        <dbReference type="EMBL" id="TPX38903.1"/>
    </source>
</evidence>
<evidence type="ECO:0000313" key="5">
    <source>
        <dbReference type="Proteomes" id="UP000320475"/>
    </source>
</evidence>
<dbReference type="Proteomes" id="UP000320475">
    <property type="component" value="Unassembled WGS sequence"/>
</dbReference>
<dbReference type="Gene3D" id="1.25.40.20">
    <property type="entry name" value="Ankyrin repeat-containing domain"/>
    <property type="match status" value="1"/>
</dbReference>
<comment type="caution">
    <text evidence="4">The sequence shown here is derived from an EMBL/GenBank/DDBJ whole genome shotgun (WGS) entry which is preliminary data.</text>
</comment>
<evidence type="ECO:0000256" key="3">
    <source>
        <dbReference type="SAM" id="MobiDB-lite"/>
    </source>
</evidence>
<sequence>MADHNQGTLLHCAARLDARRLDVVCLLGEDFNASVSVVNRFARSLIYEAIRDAECVSYLLDKGVDPNQFKHGTWARLMYASMKNCVDSAKFLLHRGAQTTIKNTDGLTAAAAAAADASVSNSLLTSNSNFIFTIFTQPVRRNTANSGMSSYLRMKSLGRLVGLYRYKSTSTPAGSMARPDQKNARSELETELKETSRDQLVDAVDESYGADPRLKTHGPPKLMDALLNLGKQAMTPQSQAAKDGMETRRRVKEGGEGTDVEKKNYSG</sequence>
<gene>
    <name evidence="4" type="ORF">SeLEV6574_g07530</name>
</gene>
<organism evidence="4 5">
    <name type="scientific">Synchytrium endobioticum</name>
    <dbReference type="NCBI Taxonomy" id="286115"/>
    <lineage>
        <taxon>Eukaryota</taxon>
        <taxon>Fungi</taxon>
        <taxon>Fungi incertae sedis</taxon>
        <taxon>Chytridiomycota</taxon>
        <taxon>Chytridiomycota incertae sedis</taxon>
        <taxon>Chytridiomycetes</taxon>
        <taxon>Synchytriales</taxon>
        <taxon>Synchytriaceae</taxon>
        <taxon>Synchytrium</taxon>
    </lineage>
</organism>
<keyword evidence="2" id="KW-0040">ANK repeat</keyword>